<evidence type="ECO:0000259" key="1">
    <source>
        <dbReference type="Pfam" id="PF00534"/>
    </source>
</evidence>
<sequence>MRVLQFYRTYLPETHGGVEEAIHQICLSTRKHGVVQRVLTMAHVQNVETLELPEGQVIRVPVQAEPASCSMGVEAFRVYREQAEWADLIHIHYPWPFADLVHLLSGAQKPVLVTYHSDIIRQSLLEKLYAPLRWLFFRKVGRFVATSPNYLATSRLLQRLQPRVEVVPLGLAPESYQPPSEEALRAVEQSYGSGFFLFIGVLRYYKGLRFLIEAAARTGLPVVIAGHGPEQKALREQAERVGAKSVQFAGFVSDDVKQALMARAAAIVFPSCERSEAFGVTLLEGQLHGLPLITCEIGTGTSFVNQHGETGLVVPARSSEALAGAMQQLHENPEKARRMGLAGRERFDSVFSGNQVGERYLNLYRKLLEPDSI</sequence>
<dbReference type="OrthoDB" id="9802525at2"/>
<dbReference type="RefSeq" id="WP_048495194.1">
    <property type="nucleotide sequence ID" value="NZ_LFBU01000001.1"/>
</dbReference>
<dbReference type="PATRIC" id="fig|1658765.3.peg.1234"/>
<evidence type="ECO:0000313" key="3">
    <source>
        <dbReference type="EMBL" id="KMQ75048.1"/>
    </source>
</evidence>
<protein>
    <submittedName>
        <fullName evidence="3">Glycosyltransferase involved in cell wall bisynthesis</fullName>
        <ecNumber evidence="3">2.4.1.-</ecNumber>
    </submittedName>
</protein>
<dbReference type="Gene3D" id="3.40.50.2000">
    <property type="entry name" value="Glycogen Phosphorylase B"/>
    <property type="match status" value="2"/>
</dbReference>
<dbReference type="PANTHER" id="PTHR12526">
    <property type="entry name" value="GLYCOSYLTRANSFERASE"/>
    <property type="match status" value="1"/>
</dbReference>
<dbReference type="PANTHER" id="PTHR12526:SF627">
    <property type="entry name" value="D-RHAMNOSYLTRANSFERASE WBPZ"/>
    <property type="match status" value="1"/>
</dbReference>
<dbReference type="Pfam" id="PF00534">
    <property type="entry name" value="Glycos_transf_1"/>
    <property type="match status" value="1"/>
</dbReference>
<gene>
    <name evidence="3" type="ORF">Msub_11247</name>
</gene>
<organism evidence="3 4">
    <name type="scientific">Marinobacter subterrani</name>
    <dbReference type="NCBI Taxonomy" id="1658765"/>
    <lineage>
        <taxon>Bacteria</taxon>
        <taxon>Pseudomonadati</taxon>
        <taxon>Pseudomonadota</taxon>
        <taxon>Gammaproteobacteria</taxon>
        <taxon>Pseudomonadales</taxon>
        <taxon>Marinobacteraceae</taxon>
        <taxon>Marinobacter</taxon>
    </lineage>
</organism>
<reference evidence="3 4" key="1">
    <citation type="submission" date="2015-06" db="EMBL/GenBank/DDBJ databases">
        <title>Marinobacter subterrani, a genetically tractable neutrophilic iron-oxidizing strain isolated from the Soudan Iron Mine.</title>
        <authorList>
            <person name="Bonis B.M."/>
            <person name="Gralnick J.A."/>
        </authorList>
    </citation>
    <scope>NUCLEOTIDE SEQUENCE [LARGE SCALE GENOMIC DNA]</scope>
    <source>
        <strain evidence="3 4">JG233</strain>
    </source>
</reference>
<dbReference type="EC" id="2.4.1.-" evidence="3"/>
<proteinExistence type="predicted"/>
<dbReference type="AlphaFoldDB" id="A0A0J7J9B2"/>
<dbReference type="EMBL" id="LFBU01000001">
    <property type="protein sequence ID" value="KMQ75048.1"/>
    <property type="molecule type" value="Genomic_DNA"/>
</dbReference>
<dbReference type="GO" id="GO:1901135">
    <property type="term" value="P:carbohydrate derivative metabolic process"/>
    <property type="evidence" value="ECO:0007669"/>
    <property type="project" value="UniProtKB-ARBA"/>
</dbReference>
<feature type="domain" description="Glycosyl transferase family 1" evidence="1">
    <location>
        <begin position="192"/>
        <end position="346"/>
    </location>
</feature>
<dbReference type="GO" id="GO:0016757">
    <property type="term" value="F:glycosyltransferase activity"/>
    <property type="evidence" value="ECO:0007669"/>
    <property type="project" value="UniProtKB-KW"/>
</dbReference>
<dbReference type="InterPro" id="IPR001296">
    <property type="entry name" value="Glyco_trans_1"/>
</dbReference>
<dbReference type="Pfam" id="PF13439">
    <property type="entry name" value="Glyco_transf_4"/>
    <property type="match status" value="1"/>
</dbReference>
<feature type="domain" description="Glycosyltransferase subfamily 4-like N-terminal" evidence="2">
    <location>
        <begin position="16"/>
        <end position="172"/>
    </location>
</feature>
<dbReference type="STRING" id="1658765.Msub_11247"/>
<keyword evidence="3" id="KW-0328">Glycosyltransferase</keyword>
<dbReference type="SUPFAM" id="SSF53756">
    <property type="entry name" value="UDP-Glycosyltransferase/glycogen phosphorylase"/>
    <property type="match status" value="1"/>
</dbReference>
<evidence type="ECO:0000259" key="2">
    <source>
        <dbReference type="Pfam" id="PF13439"/>
    </source>
</evidence>
<keyword evidence="4" id="KW-1185">Reference proteome</keyword>
<evidence type="ECO:0000313" key="4">
    <source>
        <dbReference type="Proteomes" id="UP000036102"/>
    </source>
</evidence>
<comment type="caution">
    <text evidence="3">The sequence shown here is derived from an EMBL/GenBank/DDBJ whole genome shotgun (WGS) entry which is preliminary data.</text>
</comment>
<keyword evidence="3" id="KW-0808">Transferase</keyword>
<dbReference type="Proteomes" id="UP000036102">
    <property type="component" value="Unassembled WGS sequence"/>
</dbReference>
<accession>A0A0J7J9B2</accession>
<name>A0A0J7J9B2_9GAMM</name>
<dbReference type="InterPro" id="IPR028098">
    <property type="entry name" value="Glyco_trans_4-like_N"/>
</dbReference>